<feature type="transmembrane region" description="Helical" evidence="10">
    <location>
        <begin position="915"/>
        <end position="941"/>
    </location>
</feature>
<dbReference type="GO" id="GO:0005886">
    <property type="term" value="C:plasma membrane"/>
    <property type="evidence" value="ECO:0007669"/>
    <property type="project" value="TreeGrafter"/>
</dbReference>
<dbReference type="CDD" id="cd18597">
    <property type="entry name" value="ABC_6TM_YOR1_D1_like"/>
    <property type="match status" value="1"/>
</dbReference>
<feature type="transmembrane region" description="Helical" evidence="10">
    <location>
        <begin position="360"/>
        <end position="383"/>
    </location>
</feature>
<feature type="transmembrane region" description="Helical" evidence="10">
    <location>
        <begin position="872"/>
        <end position="895"/>
    </location>
</feature>
<dbReference type="InterPro" id="IPR027417">
    <property type="entry name" value="P-loop_NTPase"/>
</dbReference>
<evidence type="ECO:0000256" key="9">
    <source>
        <dbReference type="SAM" id="MobiDB-lite"/>
    </source>
</evidence>
<dbReference type="FunFam" id="3.40.50.300:FF:001750">
    <property type="entry name" value="ATP-binding cassette transporter"/>
    <property type="match status" value="1"/>
</dbReference>
<protein>
    <submittedName>
        <fullName evidence="13">KLLA0C14234p</fullName>
    </submittedName>
</protein>
<dbReference type="InterPro" id="IPR003439">
    <property type="entry name" value="ABC_transporter-like_ATP-bd"/>
</dbReference>
<feature type="domain" description="ABC transmembrane type-1" evidence="12">
    <location>
        <begin position="878"/>
        <end position="1152"/>
    </location>
</feature>
<dbReference type="OMA" id="QVTDAWT"/>
<feature type="transmembrane region" description="Helical" evidence="10">
    <location>
        <begin position="997"/>
        <end position="1025"/>
    </location>
</feature>
<dbReference type="Gene3D" id="3.40.50.300">
    <property type="entry name" value="P-loop containing nucleotide triphosphate hydrolases"/>
    <property type="match status" value="2"/>
</dbReference>
<evidence type="ECO:0000259" key="12">
    <source>
        <dbReference type="PROSITE" id="PS50929"/>
    </source>
</evidence>
<dbReference type="PROSITE" id="PS50893">
    <property type="entry name" value="ABC_TRANSPORTER_2"/>
    <property type="match status" value="2"/>
</dbReference>
<dbReference type="Proteomes" id="UP000000598">
    <property type="component" value="Chromosome C"/>
</dbReference>
<keyword evidence="5" id="KW-0547">Nucleotide-binding</keyword>
<feature type="region of interest" description="Disordered" evidence="9">
    <location>
        <begin position="22"/>
        <end position="49"/>
    </location>
</feature>
<dbReference type="SUPFAM" id="SSF90123">
    <property type="entry name" value="ABC transporter transmembrane region"/>
    <property type="match status" value="2"/>
</dbReference>
<dbReference type="KEGG" id="kla:KLLA0_C14234g"/>
<dbReference type="Pfam" id="PF00005">
    <property type="entry name" value="ABC_tran"/>
    <property type="match status" value="2"/>
</dbReference>
<feature type="transmembrane region" description="Helical" evidence="10">
    <location>
        <begin position="1126"/>
        <end position="1144"/>
    </location>
</feature>
<dbReference type="InParanoid" id="Q6CTA2"/>
<dbReference type="FunCoup" id="Q6CTA2">
    <property type="interactions" value="283"/>
</dbReference>
<feature type="compositionally biased region" description="Polar residues" evidence="9">
    <location>
        <begin position="28"/>
        <end position="37"/>
    </location>
</feature>
<dbReference type="GO" id="GO:0016887">
    <property type="term" value="F:ATP hydrolysis activity"/>
    <property type="evidence" value="ECO:0007669"/>
    <property type="project" value="InterPro"/>
</dbReference>
<evidence type="ECO:0000259" key="11">
    <source>
        <dbReference type="PROSITE" id="PS50893"/>
    </source>
</evidence>
<dbReference type="GO" id="GO:0008559">
    <property type="term" value="F:ABC-type xenobiotic transporter activity"/>
    <property type="evidence" value="ECO:0007669"/>
    <property type="project" value="TreeGrafter"/>
</dbReference>
<accession>Q6CTA2</accession>
<sequence length="1454" mass="163770">MTLESTDSASTYSDVVNIHKENAPHAVKNQNIRSMGTSNRSRAGSKSSSFVSDSYIEPVQNNNYYVIDKSNPETFLNSDDLEKVTESKVYVQKRLFRWFHSRKVPPIPETLEERKVYPMNYSNIISKIFFLWVLPIISVGYKRTLQPNDLWKMDEKMSIEKLYADFDAYLNEYVEKSRQTYRDENPNASEQEVIKSATLPKTALLRALFKTFRVQYTIAFLFVCIANAASALTPLVTKKLIAFVETKSLFPETKVNNGIGYAIGSVLLLMINGITFNHFFHFSQLTGVEAKAVLTKAILTKSMKLSPYSRHKFPNGKITSLMSTDVSRLEFALTFHPFLYAFPIVFVICLVLLLVNLGPIALVGFAIFFVIIGISSTGFKYFLKFRIAASVITDRRVGMMREILNSIKMIKFYAWEDAYEKNVKAVRAVESNLVKKMQIIRNCLISITISYPSLASMVTFLAMYRVNNGGRSPANIFSSLSLFQVMMIQMFFIPMSISTGIDAFVGLKRIQALLETEEEMDSYVENEEDLLLEDDVVLKVKNASFEWDNFELEEAKDVAKLKGETLSISDKVSTTETEKASSEIEQTPFRGFHGLNFDVKENEFIIITGPIGTGKSSLLNALAGFMRRSSGSMTIKGDLLLCGYPWVQNATVKDNILFGSPFDKPKYQKVIEICSLQADLDILPAGDRTEIGERGITLSGGQKARIALARSVYKDMDIYLFDDVLSAVDSRVCKHIVDECMMGYLKQKTRILATHQLSLIDKASRVIFLGLDGSFDIGTVPELLKRNTGFSDLMQFQNSAPAEELEDDDTKAQNMEITAISSQTDISKKQSLSGREGETGRITLKEERAMNALSFKVYKEYIAAGCGKYAPIFVPAFLCVVICTTFCSLFSSVWLSFWTENKFANRSEGFYMGLYILFVLGSLAFMFTQFISIGLLGTYASKHLNIKALQRLLHAPMSFMDVTPIGRVMNRFTKDTDTLDNEITESVRLLIFQIANLTGIIILCIIYIPWFAIAMPFLVFLYVFVADHYQASGREIKRMDAVQRSFVYNNFNEVLGGMDTIKAYRSEQRFLMKSDFLINKMNEAGYLVTSIQRWVAISLDMLAVIFALIIALLCVTRQFHVSAGSVGVMVTYVLQLPGLLNALLRSQTQTENDLNSAERLVNYAYDLPIEAKYRILETQPPEQWPSEGRIKFENVSLAYRPELPVALKNVSIDIGSNEKIGICGRTGAGKSTIMSALYRLVELKTGKITIDDIDISTLGLYELRSKLAIIPQDPVLFKGDIRRNLDPFQECTDEQLWDALVRGGAIDRKDVDSIRAQHKDANGLSGDMFKFHLDQMVEDDGSNFSLGERQLLALTRALVRGSKILILDEATSSVDYATDAKIQSRIVEEFSNCTILCIAHRLKTILAYNRILVLDQGQVVEFDTPKKLYNDRDSIFNEMCRGAGIVPADFENSK</sequence>
<evidence type="ECO:0000256" key="5">
    <source>
        <dbReference type="ARBA" id="ARBA00022741"/>
    </source>
</evidence>
<feature type="transmembrane region" description="Helical" evidence="10">
    <location>
        <begin position="331"/>
        <end position="354"/>
    </location>
</feature>
<dbReference type="EMBL" id="CR382123">
    <property type="protein sequence ID" value="CAH01688.1"/>
    <property type="molecule type" value="Genomic_DNA"/>
</dbReference>
<proteinExistence type="inferred from homology"/>
<dbReference type="PANTHER" id="PTHR24223:SF456">
    <property type="entry name" value="MULTIDRUG RESISTANCE-ASSOCIATED PROTEIN LETHAL(2)03659"/>
    <property type="match status" value="1"/>
</dbReference>
<dbReference type="eggNOG" id="KOG0054">
    <property type="taxonomic scope" value="Eukaryota"/>
</dbReference>
<feature type="transmembrane region" description="Helical" evidence="10">
    <location>
        <begin position="476"/>
        <end position="501"/>
    </location>
</feature>
<dbReference type="InterPro" id="IPR003593">
    <property type="entry name" value="AAA+_ATPase"/>
</dbReference>
<comment type="subcellular location">
    <subcellularLocation>
        <location evidence="1">Membrane</location>
        <topology evidence="1">Multi-pass membrane protein</topology>
    </subcellularLocation>
</comment>
<organism evidence="13 14">
    <name type="scientific">Kluyveromyces lactis (strain ATCC 8585 / CBS 2359 / DSM 70799 / NBRC 1267 / NRRL Y-1140 / WM37)</name>
    <name type="common">Yeast</name>
    <name type="synonym">Candida sphaerica</name>
    <dbReference type="NCBI Taxonomy" id="284590"/>
    <lineage>
        <taxon>Eukaryota</taxon>
        <taxon>Fungi</taxon>
        <taxon>Dikarya</taxon>
        <taxon>Ascomycota</taxon>
        <taxon>Saccharomycotina</taxon>
        <taxon>Saccharomycetes</taxon>
        <taxon>Saccharomycetales</taxon>
        <taxon>Saccharomycetaceae</taxon>
        <taxon>Kluyveromyces</taxon>
    </lineage>
</organism>
<evidence type="ECO:0000256" key="4">
    <source>
        <dbReference type="ARBA" id="ARBA00022692"/>
    </source>
</evidence>
<keyword evidence="3" id="KW-0813">Transport</keyword>
<reference evidence="13 14" key="1">
    <citation type="journal article" date="2004" name="Nature">
        <title>Genome evolution in yeasts.</title>
        <authorList>
            <consortium name="Genolevures"/>
            <person name="Dujon B."/>
            <person name="Sherman D."/>
            <person name="Fischer G."/>
            <person name="Durrens P."/>
            <person name="Casaregola S."/>
            <person name="Lafontaine I."/>
            <person name="de Montigny J."/>
            <person name="Marck C."/>
            <person name="Neuveglise C."/>
            <person name="Talla E."/>
            <person name="Goffard N."/>
            <person name="Frangeul L."/>
            <person name="Aigle M."/>
            <person name="Anthouard V."/>
            <person name="Babour A."/>
            <person name="Barbe V."/>
            <person name="Barnay S."/>
            <person name="Blanchin S."/>
            <person name="Beckerich J.M."/>
            <person name="Beyne E."/>
            <person name="Bleykasten C."/>
            <person name="Boisrame A."/>
            <person name="Boyer J."/>
            <person name="Cattolico L."/>
            <person name="Confanioleri F."/>
            <person name="de Daruvar A."/>
            <person name="Despons L."/>
            <person name="Fabre E."/>
            <person name="Fairhead C."/>
            <person name="Ferry-Dumazet H."/>
            <person name="Groppi A."/>
            <person name="Hantraye F."/>
            <person name="Hennequin C."/>
            <person name="Jauniaux N."/>
            <person name="Joyet P."/>
            <person name="Kachouri R."/>
            <person name="Kerrest A."/>
            <person name="Koszul R."/>
            <person name="Lemaire M."/>
            <person name="Lesur I."/>
            <person name="Ma L."/>
            <person name="Muller H."/>
            <person name="Nicaud J.M."/>
            <person name="Nikolski M."/>
            <person name="Oztas S."/>
            <person name="Ozier-Kalogeropoulos O."/>
            <person name="Pellenz S."/>
            <person name="Potier S."/>
            <person name="Richard G.F."/>
            <person name="Straub M.L."/>
            <person name="Suleau A."/>
            <person name="Swennene D."/>
            <person name="Tekaia F."/>
            <person name="Wesolowski-Louvel M."/>
            <person name="Westhof E."/>
            <person name="Wirth B."/>
            <person name="Zeniou-Meyer M."/>
            <person name="Zivanovic I."/>
            <person name="Bolotin-Fukuhara M."/>
            <person name="Thierry A."/>
            <person name="Bouchier C."/>
            <person name="Caudron B."/>
            <person name="Scarpelli C."/>
            <person name="Gaillardin C."/>
            <person name="Weissenbach J."/>
            <person name="Wincker P."/>
            <person name="Souciet J.L."/>
        </authorList>
    </citation>
    <scope>NUCLEOTIDE SEQUENCE [LARGE SCALE GENOMIC DNA]</scope>
    <source>
        <strain evidence="14">ATCC 8585 / CBS 2359 / DSM 70799 / NBRC 1267 / NRRL Y-1140 / WM37</strain>
    </source>
</reference>
<dbReference type="Pfam" id="PF00664">
    <property type="entry name" value="ABC_membrane"/>
    <property type="match status" value="2"/>
</dbReference>
<feature type="domain" description="ABC transmembrane type-1" evidence="12">
    <location>
        <begin position="218"/>
        <end position="502"/>
    </location>
</feature>
<keyword evidence="14" id="KW-1185">Reference proteome</keyword>
<dbReference type="PaxDb" id="284590-Q6CTA2"/>
<dbReference type="PANTHER" id="PTHR24223">
    <property type="entry name" value="ATP-BINDING CASSETTE SUB-FAMILY C"/>
    <property type="match status" value="1"/>
</dbReference>
<keyword evidence="4 10" id="KW-0812">Transmembrane</keyword>
<evidence type="ECO:0000256" key="1">
    <source>
        <dbReference type="ARBA" id="ARBA00004141"/>
    </source>
</evidence>
<gene>
    <name evidence="13" type="ORF">KLLA0_C14234g</name>
</gene>
<feature type="domain" description="ABC transporter" evidence="11">
    <location>
        <begin position="1190"/>
        <end position="1441"/>
    </location>
</feature>
<evidence type="ECO:0000256" key="7">
    <source>
        <dbReference type="ARBA" id="ARBA00022989"/>
    </source>
</evidence>
<keyword evidence="8 10" id="KW-0472">Membrane</keyword>
<feature type="transmembrane region" description="Helical" evidence="10">
    <location>
        <begin position="216"/>
        <end position="237"/>
    </location>
</feature>
<evidence type="ECO:0000256" key="3">
    <source>
        <dbReference type="ARBA" id="ARBA00022448"/>
    </source>
</evidence>
<comment type="similarity">
    <text evidence="2">Belongs to the ABC transporter superfamily. ABCC family. Conjugate transporter (TC 3.A.1.208) subfamily.</text>
</comment>
<evidence type="ECO:0000313" key="13">
    <source>
        <dbReference type="EMBL" id="CAH01688.1"/>
    </source>
</evidence>
<feature type="transmembrane region" description="Helical" evidence="10">
    <location>
        <begin position="1094"/>
        <end position="1114"/>
    </location>
</feature>
<dbReference type="CDD" id="cd03244">
    <property type="entry name" value="ABCC_MRP_domain2"/>
    <property type="match status" value="1"/>
</dbReference>
<evidence type="ECO:0000256" key="2">
    <source>
        <dbReference type="ARBA" id="ARBA00009726"/>
    </source>
</evidence>
<dbReference type="Gene3D" id="1.20.1560.10">
    <property type="entry name" value="ABC transporter type 1, transmembrane domain"/>
    <property type="match status" value="2"/>
</dbReference>
<dbReference type="SMART" id="SM00382">
    <property type="entry name" value="AAA"/>
    <property type="match status" value="2"/>
</dbReference>
<feature type="compositionally biased region" description="Low complexity" evidence="9">
    <location>
        <begin position="38"/>
        <end position="49"/>
    </location>
</feature>
<dbReference type="PROSITE" id="PS50929">
    <property type="entry name" value="ABC_TM1F"/>
    <property type="match status" value="2"/>
</dbReference>
<dbReference type="CDD" id="cd18606">
    <property type="entry name" value="ABC_6TM_YOR1_D2_like"/>
    <property type="match status" value="1"/>
</dbReference>
<dbReference type="FunFam" id="3.40.50.300:FF:000565">
    <property type="entry name" value="ABC bile acid transporter"/>
    <property type="match status" value="1"/>
</dbReference>
<dbReference type="InterPro" id="IPR036640">
    <property type="entry name" value="ABC1_TM_sf"/>
</dbReference>
<dbReference type="InterPro" id="IPR017871">
    <property type="entry name" value="ABC_transporter-like_CS"/>
</dbReference>
<feature type="transmembrane region" description="Helical" evidence="10">
    <location>
        <begin position="443"/>
        <end position="464"/>
    </location>
</feature>
<dbReference type="STRING" id="284590.Q6CTA2"/>
<dbReference type="PROSITE" id="PS00211">
    <property type="entry name" value="ABC_TRANSPORTER_1"/>
    <property type="match status" value="1"/>
</dbReference>
<evidence type="ECO:0000256" key="8">
    <source>
        <dbReference type="ARBA" id="ARBA00023136"/>
    </source>
</evidence>
<evidence type="ECO:0000256" key="6">
    <source>
        <dbReference type="ARBA" id="ARBA00022840"/>
    </source>
</evidence>
<evidence type="ECO:0000256" key="10">
    <source>
        <dbReference type="SAM" id="Phobius"/>
    </source>
</evidence>
<dbReference type="HOGENOM" id="CLU_000604_27_1_1"/>
<dbReference type="InterPro" id="IPR050173">
    <property type="entry name" value="ABC_transporter_C-like"/>
</dbReference>
<dbReference type="InterPro" id="IPR011527">
    <property type="entry name" value="ABC1_TM_dom"/>
</dbReference>
<keyword evidence="6" id="KW-0067">ATP-binding</keyword>
<name>Q6CTA2_KLULA</name>
<dbReference type="GO" id="GO:0005524">
    <property type="term" value="F:ATP binding"/>
    <property type="evidence" value="ECO:0007669"/>
    <property type="project" value="UniProtKB-KW"/>
</dbReference>
<keyword evidence="7 10" id="KW-1133">Transmembrane helix</keyword>
<dbReference type="FunFam" id="1.20.1560.10:FF:000010">
    <property type="entry name" value="Multidrug resistance-associated ABC transporter"/>
    <property type="match status" value="1"/>
</dbReference>
<evidence type="ECO:0000313" key="14">
    <source>
        <dbReference type="Proteomes" id="UP000000598"/>
    </source>
</evidence>
<dbReference type="CDD" id="cd03250">
    <property type="entry name" value="ABCC_MRP_domain1"/>
    <property type="match status" value="1"/>
</dbReference>
<dbReference type="SUPFAM" id="SSF52540">
    <property type="entry name" value="P-loop containing nucleoside triphosphate hydrolases"/>
    <property type="match status" value="2"/>
</dbReference>
<feature type="transmembrane region" description="Helical" evidence="10">
    <location>
        <begin position="257"/>
        <end position="276"/>
    </location>
</feature>
<feature type="domain" description="ABC transporter" evidence="11">
    <location>
        <begin position="572"/>
        <end position="796"/>
    </location>
</feature>